<evidence type="ECO:0000259" key="4">
    <source>
        <dbReference type="PROSITE" id="PS50850"/>
    </source>
</evidence>
<protein>
    <submittedName>
        <fullName evidence="5">MFS general substrate transporter</fullName>
    </submittedName>
</protein>
<evidence type="ECO:0000256" key="2">
    <source>
        <dbReference type="ARBA" id="ARBA00006727"/>
    </source>
</evidence>
<dbReference type="PANTHER" id="PTHR11360:SF177">
    <property type="entry name" value="RIBOFLAVIN TRANSPORTER MCH5"/>
    <property type="match status" value="1"/>
</dbReference>
<feature type="transmembrane region" description="Helical" evidence="3">
    <location>
        <begin position="218"/>
        <end position="238"/>
    </location>
</feature>
<comment type="subcellular location">
    <subcellularLocation>
        <location evidence="1">Membrane</location>
        <topology evidence="1">Multi-pass membrane protein</topology>
    </subcellularLocation>
</comment>
<dbReference type="InterPro" id="IPR020846">
    <property type="entry name" value="MFS_dom"/>
</dbReference>
<feature type="transmembrane region" description="Helical" evidence="3">
    <location>
        <begin position="356"/>
        <end position="374"/>
    </location>
</feature>
<feature type="transmembrane region" description="Helical" evidence="3">
    <location>
        <begin position="414"/>
        <end position="439"/>
    </location>
</feature>
<feature type="transmembrane region" description="Helical" evidence="3">
    <location>
        <begin position="151"/>
        <end position="174"/>
    </location>
</feature>
<evidence type="ECO:0000256" key="3">
    <source>
        <dbReference type="SAM" id="Phobius"/>
    </source>
</evidence>
<dbReference type="Proteomes" id="UP001362999">
    <property type="component" value="Unassembled WGS sequence"/>
</dbReference>
<feature type="transmembrane region" description="Helical" evidence="3">
    <location>
        <begin position="259"/>
        <end position="284"/>
    </location>
</feature>
<dbReference type="EMBL" id="JAWWNJ010000011">
    <property type="protein sequence ID" value="KAK7045204.1"/>
    <property type="molecule type" value="Genomic_DNA"/>
</dbReference>
<comment type="caution">
    <text evidence="5">The sequence shown here is derived from an EMBL/GenBank/DDBJ whole genome shotgun (WGS) entry which is preliminary data.</text>
</comment>
<dbReference type="InterPro" id="IPR036259">
    <property type="entry name" value="MFS_trans_sf"/>
</dbReference>
<organism evidence="5 6">
    <name type="scientific">Favolaschia claudopus</name>
    <dbReference type="NCBI Taxonomy" id="2862362"/>
    <lineage>
        <taxon>Eukaryota</taxon>
        <taxon>Fungi</taxon>
        <taxon>Dikarya</taxon>
        <taxon>Basidiomycota</taxon>
        <taxon>Agaricomycotina</taxon>
        <taxon>Agaricomycetes</taxon>
        <taxon>Agaricomycetidae</taxon>
        <taxon>Agaricales</taxon>
        <taxon>Marasmiineae</taxon>
        <taxon>Mycenaceae</taxon>
        <taxon>Favolaschia</taxon>
    </lineage>
</organism>
<feature type="transmembrane region" description="Helical" evidence="3">
    <location>
        <begin position="186"/>
        <end position="206"/>
    </location>
</feature>
<evidence type="ECO:0000313" key="5">
    <source>
        <dbReference type="EMBL" id="KAK7045204.1"/>
    </source>
</evidence>
<keyword evidence="3" id="KW-0472">Membrane</keyword>
<keyword evidence="6" id="KW-1185">Reference proteome</keyword>
<gene>
    <name evidence="5" type="ORF">R3P38DRAFT_2508599</name>
</gene>
<dbReference type="GO" id="GO:0022857">
    <property type="term" value="F:transmembrane transporter activity"/>
    <property type="evidence" value="ECO:0007669"/>
    <property type="project" value="InterPro"/>
</dbReference>
<feature type="transmembrane region" description="Helical" evidence="3">
    <location>
        <begin position="386"/>
        <end position="408"/>
    </location>
</feature>
<reference evidence="5 6" key="1">
    <citation type="journal article" date="2024" name="J Genomics">
        <title>Draft genome sequencing and assembly of Favolaschia claudopus CIRM-BRFM 2984 isolated from oak limbs.</title>
        <authorList>
            <person name="Navarro D."/>
            <person name="Drula E."/>
            <person name="Chaduli D."/>
            <person name="Cazenave R."/>
            <person name="Ahrendt S."/>
            <person name="Wang J."/>
            <person name="Lipzen A."/>
            <person name="Daum C."/>
            <person name="Barry K."/>
            <person name="Grigoriev I.V."/>
            <person name="Favel A."/>
            <person name="Rosso M.N."/>
            <person name="Martin F."/>
        </authorList>
    </citation>
    <scope>NUCLEOTIDE SEQUENCE [LARGE SCALE GENOMIC DNA]</scope>
    <source>
        <strain evidence="5 6">CIRM-BRFM 2984</strain>
    </source>
</reference>
<keyword evidence="3" id="KW-1133">Transmembrane helix</keyword>
<dbReference type="InterPro" id="IPR050327">
    <property type="entry name" value="Proton-linked_MCT"/>
</dbReference>
<dbReference type="InterPro" id="IPR011701">
    <property type="entry name" value="MFS"/>
</dbReference>
<feature type="transmembrane region" description="Helical" evidence="3">
    <location>
        <begin position="40"/>
        <end position="60"/>
    </location>
</feature>
<feature type="transmembrane region" description="Helical" evidence="3">
    <location>
        <begin position="296"/>
        <end position="313"/>
    </location>
</feature>
<feature type="domain" description="Major facilitator superfamily (MFS) profile" evidence="4">
    <location>
        <begin position="261"/>
        <end position="447"/>
    </location>
</feature>
<comment type="similarity">
    <text evidence="2">Belongs to the major facilitator superfamily. Monocarboxylate porter (TC 2.A.1.13) family.</text>
</comment>
<dbReference type="SUPFAM" id="SSF103473">
    <property type="entry name" value="MFS general substrate transporter"/>
    <property type="match status" value="1"/>
</dbReference>
<evidence type="ECO:0000313" key="6">
    <source>
        <dbReference type="Proteomes" id="UP001362999"/>
    </source>
</evidence>
<evidence type="ECO:0000256" key="1">
    <source>
        <dbReference type="ARBA" id="ARBA00004141"/>
    </source>
</evidence>
<sequence length="447" mass="48474">MSEKLSPTSVSVKVDEKAQELETVVSLLAEDTEAFPEGGVHAWIVLVGTTSGFFATFGYVNSWGVFQAYYQEKLLHSSTPSEISWIGSIQVRVLRGEPAVPHRESPKHAMIFLPAVLVGHLFDIGYYRFPFLVGSLLVVLTTLLVPECKQYWHFMLCQGFGVGIGSGLMFCTMFTIVTHWFKRRRGFALGFTCFGGAIGATVQPIILRQLISKLGFPWAMRILAFILLLMLVVTNLSIKRRLAPNKTPGGLLGLQTYHNIPFVVFNICSFITGLGLFTMLTYISSSAIEFGISPNFAFYLVAIINFSSGIGRVTSGVLGDYYGPMNIMTIMTAIAGCATIAWPFCRTIARITGISVLYGFSSGAWLALIGSAVGQMGDIEDLGRRLGALNTVAGIATLCGPPISGLFVESRLGFISVGAFAGDALLVGACLIFVSRLFAAPGLWRKY</sequence>
<feature type="transmembrane region" description="Helical" evidence="3">
    <location>
        <begin position="126"/>
        <end position="145"/>
    </location>
</feature>
<dbReference type="PANTHER" id="PTHR11360">
    <property type="entry name" value="MONOCARBOXYLATE TRANSPORTER"/>
    <property type="match status" value="1"/>
</dbReference>
<keyword evidence="3" id="KW-0812">Transmembrane</keyword>
<accession>A0AAW0D2T9</accession>
<dbReference type="AlphaFoldDB" id="A0AAW0D2T9"/>
<name>A0AAW0D2T9_9AGAR</name>
<dbReference type="Pfam" id="PF07690">
    <property type="entry name" value="MFS_1"/>
    <property type="match status" value="1"/>
</dbReference>
<dbReference type="Gene3D" id="1.20.1250.20">
    <property type="entry name" value="MFS general substrate transporter like domains"/>
    <property type="match status" value="2"/>
</dbReference>
<dbReference type="PROSITE" id="PS50850">
    <property type="entry name" value="MFS"/>
    <property type="match status" value="1"/>
</dbReference>
<dbReference type="GO" id="GO:0016020">
    <property type="term" value="C:membrane"/>
    <property type="evidence" value="ECO:0007669"/>
    <property type="project" value="UniProtKB-SubCell"/>
</dbReference>
<feature type="transmembrane region" description="Helical" evidence="3">
    <location>
        <begin position="325"/>
        <end position="344"/>
    </location>
</feature>
<proteinExistence type="inferred from homology"/>